<dbReference type="PANTHER" id="PTHR47165">
    <property type="entry name" value="OS03G0429900 PROTEIN"/>
    <property type="match status" value="1"/>
</dbReference>
<dbReference type="EMBL" id="JAYWIO010000001">
    <property type="protein sequence ID" value="KAK7290066.1"/>
    <property type="molecule type" value="Genomic_DNA"/>
</dbReference>
<feature type="domain" description="Replication protein A 70 kDa DNA-binding subunit B/D first OB fold" evidence="1">
    <location>
        <begin position="5"/>
        <end position="101"/>
    </location>
</feature>
<dbReference type="Pfam" id="PF02721">
    <property type="entry name" value="DUF223"/>
    <property type="match status" value="1"/>
</dbReference>
<keyword evidence="3" id="KW-1185">Reference proteome</keyword>
<reference evidence="2 3" key="1">
    <citation type="submission" date="2024-01" db="EMBL/GenBank/DDBJ databases">
        <title>The genomes of 5 underutilized Papilionoideae crops provide insights into root nodulation and disease resistanc.</title>
        <authorList>
            <person name="Yuan L."/>
        </authorList>
    </citation>
    <scope>NUCLEOTIDE SEQUENCE [LARGE SCALE GENOMIC DNA]</scope>
    <source>
        <strain evidence="2">ZHUSHIDOU_FW_LH</strain>
        <tissue evidence="2">Leaf</tissue>
    </source>
</reference>
<proteinExistence type="predicted"/>
<dbReference type="InterPro" id="IPR012340">
    <property type="entry name" value="NA-bd_OB-fold"/>
</dbReference>
<comment type="caution">
    <text evidence="2">The sequence shown here is derived from an EMBL/GenBank/DDBJ whole genome shotgun (WGS) entry which is preliminary data.</text>
</comment>
<protein>
    <recommendedName>
        <fullName evidence="1">Replication protein A 70 kDa DNA-binding subunit B/D first OB fold domain-containing protein</fullName>
    </recommendedName>
</protein>
<dbReference type="InterPro" id="IPR003871">
    <property type="entry name" value="RFA1B/D_OB_1st"/>
</dbReference>
<name>A0AAN9J1T4_CROPI</name>
<dbReference type="SUPFAM" id="SSF50249">
    <property type="entry name" value="Nucleic acid-binding proteins"/>
    <property type="match status" value="3"/>
</dbReference>
<evidence type="ECO:0000313" key="3">
    <source>
        <dbReference type="Proteomes" id="UP001372338"/>
    </source>
</evidence>
<dbReference type="Gene3D" id="2.40.50.140">
    <property type="entry name" value="Nucleic acid-binding proteins"/>
    <property type="match status" value="3"/>
</dbReference>
<evidence type="ECO:0000259" key="1">
    <source>
        <dbReference type="Pfam" id="PF02721"/>
    </source>
</evidence>
<dbReference type="PANTHER" id="PTHR47165:SF4">
    <property type="entry name" value="OS03G0429900 PROTEIN"/>
    <property type="match status" value="1"/>
</dbReference>
<dbReference type="CDD" id="cd04480">
    <property type="entry name" value="RPA1_DBD_A_like"/>
    <property type="match status" value="1"/>
</dbReference>
<evidence type="ECO:0000313" key="2">
    <source>
        <dbReference type="EMBL" id="KAK7290066.1"/>
    </source>
</evidence>
<organism evidence="2 3">
    <name type="scientific">Crotalaria pallida</name>
    <name type="common">Smooth rattlebox</name>
    <name type="synonym">Crotalaria striata</name>
    <dbReference type="NCBI Taxonomy" id="3830"/>
    <lineage>
        <taxon>Eukaryota</taxon>
        <taxon>Viridiplantae</taxon>
        <taxon>Streptophyta</taxon>
        <taxon>Embryophyta</taxon>
        <taxon>Tracheophyta</taxon>
        <taxon>Spermatophyta</taxon>
        <taxon>Magnoliopsida</taxon>
        <taxon>eudicotyledons</taxon>
        <taxon>Gunneridae</taxon>
        <taxon>Pentapetalae</taxon>
        <taxon>rosids</taxon>
        <taxon>fabids</taxon>
        <taxon>Fabales</taxon>
        <taxon>Fabaceae</taxon>
        <taxon>Papilionoideae</taxon>
        <taxon>50 kb inversion clade</taxon>
        <taxon>genistoids sensu lato</taxon>
        <taxon>core genistoids</taxon>
        <taxon>Crotalarieae</taxon>
        <taxon>Crotalaria</taxon>
    </lineage>
</organism>
<accession>A0AAN9J1T4</accession>
<dbReference type="AlphaFoldDB" id="A0AAN9J1T4"/>
<dbReference type="Proteomes" id="UP001372338">
    <property type="component" value="Unassembled WGS sequence"/>
</dbReference>
<sequence length="503" mass="57324">MDEHYTPIRHLTPALQHVIRARVVMIWTVPCIRNFTLAFNLHMLLSDSKGDEIQATVCGPHVQFFARSLHEGCVYDFAYFGLLRNLGKFRATSHEFRIKFRFFSTFEEIRTTNFPPYVLKPNNVDAVFNSDVATSPLMDFYGIITAISRESYYVHNRERIPVIGLELCDEYGNFDCLILGDFVHRFYTYISATNNAIITVLLKRDKAQECKGRFVTYTVFHVSKLFFNPTMPEVYQFRRRMLHSGFGRSVPMVSYAGSKVSIEDQLMGDFPSVCVGLLKTVNKPGYYTLTCYIADICQTTKWYYYECPCRAILRDPSITMCRICGSAVSKPVQRFRIPIVVVDSTASMTLFLLDRDARVMLKQSCSDIFPSPLPAVEPKVYRDFMSKLAGSQHRFKVEVSNVSNVTFTPPFSLTFGSNSELPITRVENNKDFNVRSNNGKGKSPMVPNNISNGKEGLKRNLNVYHDMCYSGETSKGVKFSKMEFVNGASSSYSTAYTFTRAPE</sequence>
<gene>
    <name evidence="2" type="ORF">RIF29_04219</name>
</gene>